<dbReference type="GO" id="GO:0004198">
    <property type="term" value="F:calcium-dependent cysteine-type endopeptidase activity"/>
    <property type="evidence" value="ECO:0007669"/>
    <property type="project" value="InterPro"/>
</dbReference>
<proteinExistence type="predicted"/>
<evidence type="ECO:0000259" key="4">
    <source>
        <dbReference type="PROSITE" id="PS50203"/>
    </source>
</evidence>
<feature type="region of interest" description="Disordered" evidence="3">
    <location>
        <begin position="1"/>
        <end position="184"/>
    </location>
</feature>
<feature type="region of interest" description="Disordered" evidence="3">
    <location>
        <begin position="683"/>
        <end position="718"/>
    </location>
</feature>
<dbReference type="InterPro" id="IPR022684">
    <property type="entry name" value="Calpain_cysteine_protease"/>
</dbReference>
<evidence type="ECO:0000313" key="5">
    <source>
        <dbReference type="EMBL" id="KAA0158571.1"/>
    </source>
</evidence>
<feature type="compositionally biased region" description="Gly residues" evidence="3">
    <location>
        <begin position="635"/>
        <end position="647"/>
    </location>
</feature>
<keyword evidence="2" id="KW-0645">Protease</keyword>
<keyword evidence="2" id="KW-0788">Thiol protease</keyword>
<feature type="compositionally biased region" description="Gly residues" evidence="3">
    <location>
        <begin position="1"/>
        <end position="11"/>
    </location>
</feature>
<feature type="compositionally biased region" description="Low complexity" evidence="3">
    <location>
        <begin position="160"/>
        <end position="184"/>
    </location>
</feature>
<feature type="compositionally biased region" description="Polar residues" evidence="3">
    <location>
        <begin position="980"/>
        <end position="989"/>
    </location>
</feature>
<dbReference type="Pfam" id="PF00648">
    <property type="entry name" value="Peptidase_C2"/>
    <property type="match status" value="1"/>
</dbReference>
<dbReference type="PROSITE" id="PS50203">
    <property type="entry name" value="CALPAIN_CAT"/>
    <property type="match status" value="1"/>
</dbReference>
<feature type="compositionally biased region" description="Low complexity" evidence="3">
    <location>
        <begin position="109"/>
        <end position="139"/>
    </location>
</feature>
<keyword evidence="2" id="KW-0378">Hydrolase</keyword>
<feature type="active site" evidence="1 2">
    <location>
        <position position="512"/>
    </location>
</feature>
<dbReference type="PANTHER" id="PTHR10183:SF382">
    <property type="entry name" value="CALPAIN-15"/>
    <property type="match status" value="1"/>
</dbReference>
<evidence type="ECO:0000256" key="1">
    <source>
        <dbReference type="PIRSR" id="PIRSR622684-1"/>
    </source>
</evidence>
<evidence type="ECO:0000256" key="3">
    <source>
        <dbReference type="SAM" id="MobiDB-lite"/>
    </source>
</evidence>
<dbReference type="InterPro" id="IPR001300">
    <property type="entry name" value="Peptidase_C2_calpain_cat"/>
</dbReference>
<dbReference type="Gene3D" id="3.90.70.10">
    <property type="entry name" value="Cysteine proteinases"/>
    <property type="match status" value="1"/>
</dbReference>
<dbReference type="SUPFAM" id="SSF54001">
    <property type="entry name" value="Cysteine proteinases"/>
    <property type="match status" value="1"/>
</dbReference>
<gene>
    <name evidence="5" type="ORF">FNF31_05322</name>
</gene>
<organism evidence="5 6">
    <name type="scientific">Cafeteria roenbergensis</name>
    <name type="common">Marine flagellate</name>
    <dbReference type="NCBI Taxonomy" id="33653"/>
    <lineage>
        <taxon>Eukaryota</taxon>
        <taxon>Sar</taxon>
        <taxon>Stramenopiles</taxon>
        <taxon>Bigyra</taxon>
        <taxon>Opalozoa</taxon>
        <taxon>Bicosoecida</taxon>
        <taxon>Cafeteriaceae</taxon>
        <taxon>Cafeteria</taxon>
    </lineage>
</organism>
<feature type="active site" evidence="1 2">
    <location>
        <position position="533"/>
    </location>
</feature>
<accession>A0A5A8D3T5</accession>
<dbReference type="Proteomes" id="UP000325113">
    <property type="component" value="Unassembled WGS sequence"/>
</dbReference>
<feature type="region of interest" description="Disordered" evidence="3">
    <location>
        <begin position="630"/>
        <end position="662"/>
    </location>
</feature>
<feature type="domain" description="Calpain catalytic" evidence="4">
    <location>
        <begin position="236"/>
        <end position="594"/>
    </location>
</feature>
<dbReference type="EMBL" id="VLTM01000065">
    <property type="protein sequence ID" value="KAA0158571.1"/>
    <property type="molecule type" value="Genomic_DNA"/>
</dbReference>
<evidence type="ECO:0000313" key="6">
    <source>
        <dbReference type="Proteomes" id="UP000325113"/>
    </source>
</evidence>
<feature type="compositionally biased region" description="Basic and acidic residues" evidence="3">
    <location>
        <begin position="688"/>
        <end position="700"/>
    </location>
</feature>
<name>A0A5A8D3T5_CAFRO</name>
<dbReference type="PANTHER" id="PTHR10183">
    <property type="entry name" value="CALPAIN"/>
    <property type="match status" value="1"/>
</dbReference>
<feature type="compositionally biased region" description="Low complexity" evidence="3">
    <location>
        <begin position="34"/>
        <end position="50"/>
    </location>
</feature>
<dbReference type="AlphaFoldDB" id="A0A5A8D3T5"/>
<protein>
    <recommendedName>
        <fullName evidence="4">Calpain catalytic domain-containing protein</fullName>
    </recommendedName>
</protein>
<dbReference type="GO" id="GO:0006508">
    <property type="term" value="P:proteolysis"/>
    <property type="evidence" value="ECO:0007669"/>
    <property type="project" value="UniProtKB-KW"/>
</dbReference>
<evidence type="ECO:0000256" key="2">
    <source>
        <dbReference type="PROSITE-ProRule" id="PRU00239"/>
    </source>
</evidence>
<dbReference type="SMART" id="SM00230">
    <property type="entry name" value="CysPc"/>
    <property type="match status" value="1"/>
</dbReference>
<reference evidence="5 6" key="1">
    <citation type="submission" date="2019-07" db="EMBL/GenBank/DDBJ databases">
        <title>Genomes of Cafeteria roenbergensis.</title>
        <authorList>
            <person name="Fischer M.G."/>
            <person name="Hackl T."/>
            <person name="Roman M."/>
        </authorList>
    </citation>
    <scope>NUCLEOTIDE SEQUENCE [LARGE SCALE GENOMIC DNA]</scope>
    <source>
        <strain evidence="5 6">Cflag</strain>
    </source>
</reference>
<feature type="region of interest" description="Disordered" evidence="3">
    <location>
        <begin position="980"/>
        <end position="1012"/>
    </location>
</feature>
<dbReference type="GO" id="GO:0005737">
    <property type="term" value="C:cytoplasm"/>
    <property type="evidence" value="ECO:0007669"/>
    <property type="project" value="TreeGrafter"/>
</dbReference>
<dbReference type="PRINTS" id="PR00704">
    <property type="entry name" value="CALPAIN"/>
</dbReference>
<feature type="active site" evidence="1 2">
    <location>
        <position position="312"/>
    </location>
</feature>
<comment type="caution">
    <text evidence="5">The sequence shown here is derived from an EMBL/GenBank/DDBJ whole genome shotgun (WGS) entry which is preliminary data.</text>
</comment>
<dbReference type="InterPro" id="IPR038765">
    <property type="entry name" value="Papain-like_cys_pep_sf"/>
</dbReference>
<sequence>MSGDGWGGGWGDLSSTEGWAAPESGEHEDAAPWPVAAPEQGAPAAAPCAGEPEDNDSDAGVGNLATPETLARLASSASDADEEVAAAPDEQSPGQQEARPAHDSGWGWSSDPAPDSGASADAGSGAAALSAAQAAGPDPSAGFGTPQEAPVPAWGASLLAEAETARSGGAAAAASGAGEAAAAAPDLHAPAPAALLPQASAVSLPSDRDGWEGPSVAAAGELHAALRDAASRSRVKFNDAAFPPDASSLGDLRPIAEEGVPDLPPPRVEWLRARAVGREDAADASRSGGWTVAGAGAGAAPGFPVQGALGDCYIISALAVALSARRFAAGLSPGLVEASLRFGIARCRLCIGGAWSDVITDDFLPCRPGSHDPVFASARGAQLWPAYVEKALAKCFGSYGALAGGRTNEALCWLTGAPLTCVDPVLNRTAEEADVAGVAELVASNAARYGASATLPPDAHLLPVSPGSDDDTFWDRLCRYAANGYLMGASCGASGPVSDLSAWAAAGLVFNHAYSVLGVRQLAGGQRLVRLRNPWAGSESTLAWGPRWPGWTAELRAELGEGPAGDAGPAHGRFWIALSDFRRLFNGLDVCEVRPGWRVTRSVALAPSSAEGLQGTGYFPAFEITVPSGATGEDAGAGAGWGAAGPDGGREGESGGSREGFSPDRVRSCITLWQAEPRQRAARAARGLIHEDERDSDDWRVPPPDATPGALGLGPDRRRPQKRMHVLSLTLLSCAAAKPATPEAAAATACSAASEAAHDWHGAEASGREPPPRSWPHPLLGEAAGFGEDAASRPRMLAATTALAASSRFVHAALRPGRRYLAVPLALSTAFPGSTRWTEVLCSVHAEAPGATVRRVAIPCSDIAKTMFERARTMAVRRQLLAALPEDEGIRDAGVFLWKMLDGPAVTYLLENRTRRRTVTVQTIISNGKNIILSRAATAEAAVQFAGKRSSKSTAKFTDTLLPLTRMVVVSCSPQRTPSVNRSVDTSVSWMDPPPEVRVGSGTTPASHDPAAVGFHAPIQCEA</sequence>